<gene>
    <name evidence="22" type="primary">CYTB</name>
</gene>
<evidence type="ECO:0000313" key="22">
    <source>
        <dbReference type="EMBL" id="AHA52546.1"/>
    </source>
</evidence>
<dbReference type="PROSITE" id="PS51002">
    <property type="entry name" value="CYTB_NTER"/>
    <property type="match status" value="1"/>
</dbReference>
<keyword evidence="7 19" id="KW-0679">Respiratory chain</keyword>
<keyword evidence="16 19" id="KW-0472">Membrane</keyword>
<dbReference type="SUPFAM" id="SSF81648">
    <property type="entry name" value="a domain/subunit of cytochrome bc1 complex (Ubiquinol-cytochrome c reductase)"/>
    <property type="match status" value="1"/>
</dbReference>
<keyword evidence="11 19" id="KW-0249">Electron transport</keyword>
<dbReference type="GO" id="GO:0045275">
    <property type="term" value="C:respiratory chain complex III"/>
    <property type="evidence" value="ECO:0007669"/>
    <property type="project" value="InterPro"/>
</dbReference>
<evidence type="ECO:0000256" key="8">
    <source>
        <dbReference type="ARBA" id="ARBA00022692"/>
    </source>
</evidence>
<keyword evidence="15 19" id="KW-0496">Mitochondrion</keyword>
<evidence type="ECO:0000259" key="20">
    <source>
        <dbReference type="PROSITE" id="PS51002"/>
    </source>
</evidence>
<name>A0A0A6ZL74_9HYME</name>
<dbReference type="GO" id="GO:0008121">
    <property type="term" value="F:quinol-cytochrome-c reductase activity"/>
    <property type="evidence" value="ECO:0007669"/>
    <property type="project" value="InterPro"/>
</dbReference>
<feature type="transmembrane region" description="Helical" evidence="19">
    <location>
        <begin position="182"/>
        <end position="201"/>
    </location>
</feature>
<evidence type="ECO:0000256" key="2">
    <source>
        <dbReference type="ARBA" id="ARBA00004448"/>
    </source>
</evidence>
<feature type="transmembrane region" description="Helical" evidence="19">
    <location>
        <begin position="230"/>
        <end position="251"/>
    </location>
</feature>
<evidence type="ECO:0000256" key="5">
    <source>
        <dbReference type="ARBA" id="ARBA00022448"/>
    </source>
</evidence>
<dbReference type="InterPro" id="IPR030689">
    <property type="entry name" value="Cytochrome_b"/>
</dbReference>
<feature type="domain" description="Cytochrome b/b6 C-terminal region profile" evidence="21">
    <location>
        <begin position="211"/>
        <end position="380"/>
    </location>
</feature>
<dbReference type="PIRSF" id="PIRSF038885">
    <property type="entry name" value="COB"/>
    <property type="match status" value="1"/>
</dbReference>
<feature type="transmembrane region" description="Helical" evidence="19">
    <location>
        <begin position="78"/>
        <end position="99"/>
    </location>
</feature>
<dbReference type="GO" id="GO:0016491">
    <property type="term" value="F:oxidoreductase activity"/>
    <property type="evidence" value="ECO:0007669"/>
    <property type="project" value="UniProtKB-UniRule"/>
</dbReference>
<keyword evidence="5 19" id="KW-0813">Transport</keyword>
<dbReference type="Pfam" id="PF00033">
    <property type="entry name" value="Cytochrome_B"/>
    <property type="match status" value="1"/>
</dbReference>
<dbReference type="PANTHER" id="PTHR19271">
    <property type="entry name" value="CYTOCHROME B"/>
    <property type="match status" value="1"/>
</dbReference>
<dbReference type="PANTHER" id="PTHR19271:SF16">
    <property type="entry name" value="CYTOCHROME B"/>
    <property type="match status" value="1"/>
</dbReference>
<dbReference type="GO" id="GO:0046872">
    <property type="term" value="F:metal ion binding"/>
    <property type="evidence" value="ECO:0007669"/>
    <property type="project" value="UniProtKB-UniRule"/>
</dbReference>
<feature type="transmembrane region" description="Helical" evidence="19">
    <location>
        <begin position="346"/>
        <end position="365"/>
    </location>
</feature>
<keyword evidence="9 18" id="KW-0479">Metal-binding</keyword>
<evidence type="ECO:0000256" key="6">
    <source>
        <dbReference type="ARBA" id="ARBA00022617"/>
    </source>
</evidence>
<dbReference type="CDD" id="cd00284">
    <property type="entry name" value="Cytochrome_b_N"/>
    <property type="match status" value="1"/>
</dbReference>
<evidence type="ECO:0000256" key="13">
    <source>
        <dbReference type="ARBA" id="ARBA00023004"/>
    </source>
</evidence>
<reference evidence="22" key="1">
    <citation type="submission" date="2013-07" db="EMBL/GenBank/DDBJ databases">
        <title>The comparative mitochondrial genomes from Braconidae subfamilies and the phylogeny of the Hymenoptera.</title>
        <authorList>
            <person name="Li Q."/>
            <person name="Wei S.J."/>
            <person name="Chen X.X."/>
        </authorList>
    </citation>
    <scope>NUCLEOTIDE SEQUENCE</scope>
</reference>
<comment type="similarity">
    <text evidence="19">Belongs to the cytochrome b family.</text>
</comment>
<evidence type="ECO:0000256" key="4">
    <source>
        <dbReference type="ARBA" id="ARBA00013531"/>
    </source>
</evidence>
<dbReference type="InterPro" id="IPR005798">
    <property type="entry name" value="Cyt_b/b6_C"/>
</dbReference>
<evidence type="ECO:0000256" key="18">
    <source>
        <dbReference type="PIRSR" id="PIRSR038885-2"/>
    </source>
</evidence>
<geneLocation type="mitochondrion" evidence="22"/>
<comment type="cofactor">
    <cofactor evidence="19">
        <name>heme b</name>
        <dbReference type="ChEBI" id="CHEBI:60344"/>
    </cofactor>
    <text evidence="19">Binds 2 heme groups non-covalently.</text>
</comment>
<evidence type="ECO:0000256" key="11">
    <source>
        <dbReference type="ARBA" id="ARBA00022982"/>
    </source>
</evidence>
<feature type="transmembrane region" description="Helical" evidence="19">
    <location>
        <begin position="141"/>
        <end position="162"/>
    </location>
</feature>
<dbReference type="InterPro" id="IPR036150">
    <property type="entry name" value="Cyt_b/b6_C_sf"/>
</dbReference>
<feature type="transmembrane region" description="Helical" evidence="19">
    <location>
        <begin position="289"/>
        <end position="308"/>
    </location>
</feature>
<comment type="cofactor">
    <cofactor evidence="18">
        <name>heme</name>
        <dbReference type="ChEBI" id="CHEBI:30413"/>
    </cofactor>
    <text evidence="18">Binds 2 heme groups non-covalently.</text>
</comment>
<feature type="binding site" description="axial binding residue" evidence="18">
    <location>
        <position position="98"/>
    </location>
    <ligand>
        <name>heme b</name>
        <dbReference type="ChEBI" id="CHEBI:60344"/>
        <label>b566</label>
    </ligand>
    <ligandPart>
        <name>Fe</name>
        <dbReference type="ChEBI" id="CHEBI:18248"/>
    </ligandPart>
</feature>
<feature type="transmembrane region" description="Helical" evidence="19">
    <location>
        <begin position="320"/>
        <end position="340"/>
    </location>
</feature>
<evidence type="ECO:0000256" key="15">
    <source>
        <dbReference type="ARBA" id="ARBA00023128"/>
    </source>
</evidence>
<dbReference type="PROSITE" id="PS51003">
    <property type="entry name" value="CYTB_CTER"/>
    <property type="match status" value="1"/>
</dbReference>
<dbReference type="GO" id="GO:0005743">
    <property type="term" value="C:mitochondrial inner membrane"/>
    <property type="evidence" value="ECO:0007669"/>
    <property type="project" value="UniProtKB-SubCell"/>
</dbReference>
<evidence type="ECO:0000256" key="3">
    <source>
        <dbReference type="ARBA" id="ARBA00011649"/>
    </source>
</evidence>
<dbReference type="InterPro" id="IPR048260">
    <property type="entry name" value="Cytochrome_b_C_euk/bac"/>
</dbReference>
<evidence type="ECO:0000256" key="16">
    <source>
        <dbReference type="ARBA" id="ARBA00023136"/>
    </source>
</evidence>
<feature type="domain" description="Cytochrome b/b6 N-terminal region profile" evidence="20">
    <location>
        <begin position="2"/>
        <end position="210"/>
    </location>
</feature>
<dbReference type="InterPro" id="IPR048259">
    <property type="entry name" value="Cytochrome_b_N_euk/bac"/>
</dbReference>
<feature type="transmembrane region" description="Helical" evidence="19">
    <location>
        <begin position="111"/>
        <end position="134"/>
    </location>
</feature>
<feature type="binding site" description="axial binding residue" evidence="18">
    <location>
        <position position="183"/>
    </location>
    <ligand>
        <name>heme b</name>
        <dbReference type="ChEBI" id="CHEBI:60344"/>
        <label>b562</label>
    </ligand>
    <ligandPart>
        <name>Fe</name>
        <dbReference type="ChEBI" id="CHEBI:18248"/>
    </ligandPart>
</feature>
<dbReference type="GO" id="GO:0006122">
    <property type="term" value="P:mitochondrial electron transport, ubiquinol to cytochrome c"/>
    <property type="evidence" value="ECO:0007669"/>
    <property type="project" value="TreeGrafter"/>
</dbReference>
<keyword evidence="14" id="KW-0830">Ubiquinone</keyword>
<dbReference type="SUPFAM" id="SSF81342">
    <property type="entry name" value="Transmembrane di-heme cytochromes"/>
    <property type="match status" value="1"/>
</dbReference>
<dbReference type="InterPro" id="IPR016174">
    <property type="entry name" value="Di-haem_cyt_TM"/>
</dbReference>
<evidence type="ECO:0000256" key="1">
    <source>
        <dbReference type="ARBA" id="ARBA00002566"/>
    </source>
</evidence>
<dbReference type="InterPro" id="IPR005797">
    <property type="entry name" value="Cyt_b/b6_N"/>
</dbReference>
<keyword evidence="8 19" id="KW-0812">Transmembrane</keyword>
<evidence type="ECO:0000256" key="7">
    <source>
        <dbReference type="ARBA" id="ARBA00022660"/>
    </source>
</evidence>
<dbReference type="CDD" id="cd00290">
    <property type="entry name" value="cytochrome_b_C"/>
    <property type="match status" value="1"/>
</dbReference>
<evidence type="ECO:0000259" key="21">
    <source>
        <dbReference type="PROSITE" id="PS51003"/>
    </source>
</evidence>
<keyword evidence="12 19" id="KW-1133">Transmembrane helix</keyword>
<feature type="binding site" description="axial binding residue" evidence="18">
    <location>
        <position position="197"/>
    </location>
    <ligand>
        <name>heme b</name>
        <dbReference type="ChEBI" id="CHEBI:60344"/>
        <label>b566</label>
    </ligand>
    <ligandPart>
        <name>Fe</name>
        <dbReference type="ChEBI" id="CHEBI:18248"/>
    </ligandPart>
</feature>
<feature type="binding site" evidence="17">
    <location>
        <position position="202"/>
    </location>
    <ligand>
        <name>a ubiquinone</name>
        <dbReference type="ChEBI" id="CHEBI:16389"/>
    </ligand>
</feature>
<evidence type="ECO:0000256" key="12">
    <source>
        <dbReference type="ARBA" id="ARBA00022989"/>
    </source>
</evidence>
<proteinExistence type="inferred from homology"/>
<evidence type="ECO:0000256" key="14">
    <source>
        <dbReference type="ARBA" id="ARBA00023075"/>
    </source>
</evidence>
<evidence type="ECO:0000256" key="17">
    <source>
        <dbReference type="PIRSR" id="PIRSR038885-1"/>
    </source>
</evidence>
<evidence type="ECO:0000256" key="19">
    <source>
        <dbReference type="RuleBase" id="RU362117"/>
    </source>
</evidence>
<keyword evidence="13 18" id="KW-0408">Iron</keyword>
<feature type="transmembrane region" description="Helical" evidence="19">
    <location>
        <begin position="38"/>
        <end position="57"/>
    </location>
</feature>
<keyword evidence="6 18" id="KW-0349">Heme</keyword>
<organism evidence="22">
    <name type="scientific">Ichneutes sp. QL-2013</name>
    <dbReference type="NCBI Taxonomy" id="1421596"/>
    <lineage>
        <taxon>Eukaryota</taxon>
        <taxon>Metazoa</taxon>
        <taxon>Ecdysozoa</taxon>
        <taxon>Arthropoda</taxon>
        <taxon>Hexapoda</taxon>
        <taxon>Insecta</taxon>
        <taxon>Pterygota</taxon>
        <taxon>Neoptera</taxon>
        <taxon>Endopterygota</taxon>
        <taxon>Hymenoptera</taxon>
        <taxon>Apocrita</taxon>
        <taxon>Ichneumonoidea</taxon>
        <taxon>Braconidae</taxon>
        <taxon>Ichneutinae</taxon>
        <taxon>Ichneutes</taxon>
    </lineage>
</organism>
<evidence type="ECO:0000256" key="9">
    <source>
        <dbReference type="ARBA" id="ARBA00022723"/>
    </source>
</evidence>
<feature type="binding site" description="axial binding residue" evidence="18">
    <location>
        <position position="84"/>
    </location>
    <ligand>
        <name>heme b</name>
        <dbReference type="ChEBI" id="CHEBI:60344"/>
        <label>b562</label>
    </ligand>
    <ligandPart>
        <name>Fe</name>
        <dbReference type="ChEBI" id="CHEBI:18248"/>
    </ligandPart>
</feature>
<dbReference type="AlphaFoldDB" id="A0A0A6ZL74"/>
<comment type="subcellular location">
    <subcellularLocation>
        <location evidence="2">Mitochondrion inner membrane</location>
        <topology evidence="2">Multi-pass membrane protein</topology>
    </subcellularLocation>
</comment>
<dbReference type="InterPro" id="IPR027387">
    <property type="entry name" value="Cytb/b6-like_sf"/>
</dbReference>
<evidence type="ECO:0000256" key="10">
    <source>
        <dbReference type="ARBA" id="ARBA00022792"/>
    </source>
</evidence>
<protein>
    <recommendedName>
        <fullName evidence="4 19">Cytochrome b</fullName>
    </recommendedName>
</protein>
<dbReference type="EMBL" id="KF385874">
    <property type="protein sequence ID" value="AHA52546.1"/>
    <property type="molecule type" value="Genomic_DNA"/>
</dbReference>
<keyword evidence="10" id="KW-0999">Mitochondrion inner membrane</keyword>
<dbReference type="Pfam" id="PF00032">
    <property type="entry name" value="Cytochrom_B_C"/>
    <property type="match status" value="1"/>
</dbReference>
<dbReference type="Gene3D" id="1.20.810.10">
    <property type="entry name" value="Cytochrome Bc1 Complex, Chain C"/>
    <property type="match status" value="1"/>
</dbReference>
<comment type="function">
    <text evidence="1 19">Component of the ubiquinol-cytochrome c reductase complex (complex III or cytochrome b-c1 complex) that is part of the mitochondrial respiratory chain. The b-c1 complex mediates electron transfer from ubiquinol to cytochrome c. Contributes to the generation of a proton gradient across the mitochondrial membrane that is then used for ATP synthesis.</text>
</comment>
<comment type="subunit">
    <text evidence="3">The main subunits of complex b-c1 are: cytochrome b, cytochrome c1 and the Rieske protein.</text>
</comment>
<sequence>MNKSYLTQNLLLKLINSFLVVLPSPVNISYMWNFGSLLGVSLMLQILTGIFLSMHYVSNVDISFNSIIHIMKDVNYGWLMRLFHMNGASFFFICVYLHIGRGVYYGSYKMFQVWIMGVLILFVMMGTAFMGYVLPWGQMSFWGATVITNLVSAIPYVGMMVVEWLWGGFSVGNSTLNRFYSFHFLLPFILLMMVLIHLMYLHEWGSNNPLGVNSNFYKIIFHNYYTLKDLLGMIIMLMIIFLVILEVPYILGDPENFIKANSMITPIHIQPEWYFLFAYTILRSIPNKLGGVIMLILSIMVLFIMPLINKMNFISLSFYPLNQILFWCYVSNLFMLTWLGGVVIEWPYIFISQIFTIFYFMYYFLDMYLKNKWDYLMIFK</sequence>
<accession>A0A0A6ZL74</accession>